<feature type="transmembrane region" description="Helical" evidence="1">
    <location>
        <begin position="28"/>
        <end position="45"/>
    </location>
</feature>
<evidence type="ECO:0008006" key="4">
    <source>
        <dbReference type="Google" id="ProtNLM"/>
    </source>
</evidence>
<dbReference type="EMBL" id="NRSH01000106">
    <property type="protein sequence ID" value="MBK1727157.1"/>
    <property type="molecule type" value="Genomic_DNA"/>
</dbReference>
<feature type="transmembrane region" description="Helical" evidence="1">
    <location>
        <begin position="127"/>
        <end position="147"/>
    </location>
</feature>
<reference evidence="2 3" key="1">
    <citation type="journal article" date="2020" name="Microorganisms">
        <title>Osmotic Adaptation and Compatible Solute Biosynthesis of Phototrophic Bacteria as Revealed from Genome Analyses.</title>
        <authorList>
            <person name="Imhoff J.F."/>
            <person name="Rahn T."/>
            <person name="Kunzel S."/>
            <person name="Keller A."/>
            <person name="Neulinger S.C."/>
        </authorList>
    </citation>
    <scope>NUCLEOTIDE SEQUENCE [LARGE SCALE GENOMIC DNA]</scope>
    <source>
        <strain evidence="2 3">DSM 15116</strain>
    </source>
</reference>
<proteinExistence type="predicted"/>
<evidence type="ECO:0000256" key="1">
    <source>
        <dbReference type="SAM" id="Phobius"/>
    </source>
</evidence>
<keyword evidence="1" id="KW-0472">Membrane</keyword>
<accession>A0ABS1E7I9</accession>
<sequence>MALIPLAAVTVAAGPLVAAPVAATWSAWWPLWPGFIAIAAATLYAAGRRPEQRGRALLRGAGAWGSWAMPALVYPWVGGRYGLPPLVSGGEVVAAEQISHWQERLGAYSLLGAAPIRDWGAEIGPSLALLAVQAAPLAAAALLWSLWRTARAPRA</sequence>
<protein>
    <recommendedName>
        <fullName evidence="4">Apolipoprotein N-acyltransferase</fullName>
    </recommendedName>
</protein>
<evidence type="ECO:0000313" key="3">
    <source>
        <dbReference type="Proteomes" id="UP000738126"/>
    </source>
</evidence>
<keyword evidence="1" id="KW-1133">Transmembrane helix</keyword>
<keyword evidence="1" id="KW-0812">Transmembrane</keyword>
<organism evidence="2 3">
    <name type="scientific">Halorhodospira neutriphila</name>
    <dbReference type="NCBI Taxonomy" id="168379"/>
    <lineage>
        <taxon>Bacteria</taxon>
        <taxon>Pseudomonadati</taxon>
        <taxon>Pseudomonadota</taxon>
        <taxon>Gammaproteobacteria</taxon>
        <taxon>Chromatiales</taxon>
        <taxon>Ectothiorhodospiraceae</taxon>
        <taxon>Halorhodospira</taxon>
    </lineage>
</organism>
<keyword evidence="3" id="KW-1185">Reference proteome</keyword>
<name>A0ABS1E7I9_9GAMM</name>
<comment type="caution">
    <text evidence="2">The sequence shown here is derived from an EMBL/GenBank/DDBJ whole genome shotgun (WGS) entry which is preliminary data.</text>
</comment>
<dbReference type="Proteomes" id="UP000738126">
    <property type="component" value="Unassembled WGS sequence"/>
</dbReference>
<evidence type="ECO:0000313" key="2">
    <source>
        <dbReference type="EMBL" id="MBK1727157.1"/>
    </source>
</evidence>
<gene>
    <name evidence="2" type="ORF">CKO13_09020</name>
</gene>
<feature type="transmembrane region" description="Helical" evidence="1">
    <location>
        <begin position="57"/>
        <end position="77"/>
    </location>
</feature>